<accession>A0A166Q6G3</accession>
<keyword evidence="2" id="KW-1185">Reference proteome</keyword>
<sequence length="94" mass="10500">MHLHISTLSSVNCLRPTGVDIDDSEGDSIMTLSLLHHLETEVSWFDATPESRSTADNTDHYPVLAYRCSYALDISILGPSFPALAQRLKSPFHW</sequence>
<evidence type="ECO:0000313" key="1">
    <source>
        <dbReference type="EMBL" id="KZP26808.1"/>
    </source>
</evidence>
<proteinExistence type="predicted"/>
<gene>
    <name evidence="1" type="ORF">FIBSPDRAFT_334783</name>
</gene>
<protein>
    <submittedName>
        <fullName evidence="1">Uncharacterized protein</fullName>
    </submittedName>
</protein>
<dbReference type="AlphaFoldDB" id="A0A166Q6G3"/>
<evidence type="ECO:0000313" key="2">
    <source>
        <dbReference type="Proteomes" id="UP000076532"/>
    </source>
</evidence>
<reference evidence="1 2" key="1">
    <citation type="journal article" date="2016" name="Mol. Biol. Evol.">
        <title>Comparative Genomics of Early-Diverging Mushroom-Forming Fungi Provides Insights into the Origins of Lignocellulose Decay Capabilities.</title>
        <authorList>
            <person name="Nagy L.G."/>
            <person name="Riley R."/>
            <person name="Tritt A."/>
            <person name="Adam C."/>
            <person name="Daum C."/>
            <person name="Floudas D."/>
            <person name="Sun H."/>
            <person name="Yadav J.S."/>
            <person name="Pangilinan J."/>
            <person name="Larsson K.H."/>
            <person name="Matsuura K."/>
            <person name="Barry K."/>
            <person name="Labutti K."/>
            <person name="Kuo R."/>
            <person name="Ohm R.A."/>
            <person name="Bhattacharya S.S."/>
            <person name="Shirouzu T."/>
            <person name="Yoshinaga Y."/>
            <person name="Martin F.M."/>
            <person name="Grigoriev I.V."/>
            <person name="Hibbett D.S."/>
        </authorList>
    </citation>
    <scope>NUCLEOTIDE SEQUENCE [LARGE SCALE GENOMIC DNA]</scope>
    <source>
        <strain evidence="1 2">CBS 109695</strain>
    </source>
</reference>
<dbReference type="Proteomes" id="UP000076532">
    <property type="component" value="Unassembled WGS sequence"/>
</dbReference>
<organism evidence="1 2">
    <name type="scientific">Athelia psychrophila</name>
    <dbReference type="NCBI Taxonomy" id="1759441"/>
    <lineage>
        <taxon>Eukaryota</taxon>
        <taxon>Fungi</taxon>
        <taxon>Dikarya</taxon>
        <taxon>Basidiomycota</taxon>
        <taxon>Agaricomycotina</taxon>
        <taxon>Agaricomycetes</taxon>
        <taxon>Agaricomycetidae</taxon>
        <taxon>Atheliales</taxon>
        <taxon>Atheliaceae</taxon>
        <taxon>Athelia</taxon>
    </lineage>
</organism>
<name>A0A166Q6G3_9AGAM</name>
<dbReference type="EMBL" id="KV417512">
    <property type="protein sequence ID" value="KZP26808.1"/>
    <property type="molecule type" value="Genomic_DNA"/>
</dbReference>